<dbReference type="AlphaFoldDB" id="A0A9N7P9X4"/>
<dbReference type="CDD" id="cd03221">
    <property type="entry name" value="ABCF_EF-3"/>
    <property type="match status" value="2"/>
</dbReference>
<dbReference type="Pfam" id="PF00005">
    <property type="entry name" value="ABC_tran"/>
    <property type="match status" value="2"/>
</dbReference>
<gene>
    <name evidence="1" type="ORF">LAS9267_00452</name>
</gene>
<dbReference type="Pfam" id="PF12848">
    <property type="entry name" value="ABC_tran_Xtn"/>
    <property type="match status" value="1"/>
</dbReference>
<organism evidence="1 2">
    <name type="scientific">Latilactobacillus sakei</name>
    <name type="common">Lactobacillus sakei</name>
    <dbReference type="NCBI Taxonomy" id="1599"/>
    <lineage>
        <taxon>Bacteria</taxon>
        <taxon>Bacillati</taxon>
        <taxon>Bacillota</taxon>
        <taxon>Bacilli</taxon>
        <taxon>Lactobacillales</taxon>
        <taxon>Lactobacillaceae</taxon>
        <taxon>Latilactobacillus</taxon>
    </lineage>
</organism>
<dbReference type="GO" id="GO:0005524">
    <property type="term" value="F:ATP binding"/>
    <property type="evidence" value="ECO:0007669"/>
    <property type="project" value="UniProtKB-KW"/>
</dbReference>
<dbReference type="InterPro" id="IPR003593">
    <property type="entry name" value="AAA+_ATPase"/>
</dbReference>
<dbReference type="FunFam" id="3.40.50.300:FF:000011">
    <property type="entry name" value="Putative ABC transporter ATP-binding component"/>
    <property type="match status" value="1"/>
</dbReference>
<dbReference type="Gene3D" id="1.10.287.380">
    <property type="entry name" value="Valyl-tRNA synthetase, C-terminal domain"/>
    <property type="match status" value="1"/>
</dbReference>
<keyword evidence="1" id="KW-0067">ATP-binding</keyword>
<dbReference type="PROSITE" id="PS00211">
    <property type="entry name" value="ABC_TRANSPORTER_1"/>
    <property type="match status" value="1"/>
</dbReference>
<evidence type="ECO:0000313" key="2">
    <source>
        <dbReference type="Proteomes" id="UP000239650"/>
    </source>
</evidence>
<dbReference type="InterPro" id="IPR032781">
    <property type="entry name" value="ABC_tran_Xtn"/>
</dbReference>
<sequence length="629" mass="70813">MQTLTATNLTKTYGEKTLFKDISFLIREGDRIGLVGINGTGKTTLLNALTGTDSYDSGQIETPNQYAMSYLAQKPVFDTNLSIMAAIFAGQNPVFKTIQNYERVLAAYTADPTNPKLQTQYEQADAQMTQQDAWTVDTDIKTILTQLHLTDLDQPINTLSGGQQKRVGLAQALIESPDLLILDEPTNHLDFDSIEWLEKRLAQYKGALLIVTHDRYFLDRVANQIFELDAGQLYTYTGNYEQFLTQKADRIEREQQAAHKQQQLYKQELTWMRAGAKARTTKQQARINRFNDLKGNLTTGPDTAEVDIQMGQSRLGKKVLELKNANLTLDAHPILKDFSLLVQANDRIGITGVNGAGKSSLLNVLAERIPLDSGELVVGETVNLGYYTQQNEDLDLDKRVIAYLQEAGEEVVGKNGDRISVTQLLEQFLFDRSTHGTLIKKLSGGEKRRLYLLKLLMQQPNVLLLDEPTNDLDIGTLTILENYLENFNGTVITVSHDRYFLDQVADKLLVLDGHGNITTEVGLFSDYLAKQKTATTKATAPKPTPEVTVETVKEPAAKHKLTYNEQKEYAHIETDLEKLDEQIETIKTEMNQNGADYGKLAEWQAELDRLNQELDEKMARWDYLSEYAD</sequence>
<dbReference type="GeneID" id="57133861"/>
<accession>A0A9N7P9X4</accession>
<dbReference type="InterPro" id="IPR032524">
    <property type="entry name" value="ABC_tran_C"/>
</dbReference>
<dbReference type="SUPFAM" id="SSF52540">
    <property type="entry name" value="P-loop containing nucleoside triphosphate hydrolases"/>
    <property type="match status" value="2"/>
</dbReference>
<dbReference type="InterPro" id="IPR051309">
    <property type="entry name" value="ABCF_ATPase"/>
</dbReference>
<dbReference type="PANTHER" id="PTHR42855">
    <property type="entry name" value="ABC TRANSPORTER ATP-BINDING SUBUNIT"/>
    <property type="match status" value="1"/>
</dbReference>
<dbReference type="EMBL" id="OKRC01000001">
    <property type="protein sequence ID" value="SPE18964.1"/>
    <property type="molecule type" value="Genomic_DNA"/>
</dbReference>
<protein>
    <submittedName>
        <fullName evidence="1">ABC transporter ATP-binding protein</fullName>
    </submittedName>
</protein>
<dbReference type="Pfam" id="PF16326">
    <property type="entry name" value="ABC_tran_CTD"/>
    <property type="match status" value="1"/>
</dbReference>
<dbReference type="Gene3D" id="3.40.50.300">
    <property type="entry name" value="P-loop containing nucleotide triphosphate hydrolases"/>
    <property type="match status" value="2"/>
</dbReference>
<dbReference type="Proteomes" id="UP000239650">
    <property type="component" value="Unassembled WGS sequence"/>
</dbReference>
<name>A0A9N7P9X4_LATSK</name>
<dbReference type="InterPro" id="IPR017871">
    <property type="entry name" value="ABC_transporter-like_CS"/>
</dbReference>
<dbReference type="InterPro" id="IPR037118">
    <property type="entry name" value="Val-tRNA_synth_C_sf"/>
</dbReference>
<dbReference type="GO" id="GO:0003677">
    <property type="term" value="F:DNA binding"/>
    <property type="evidence" value="ECO:0007669"/>
    <property type="project" value="InterPro"/>
</dbReference>
<dbReference type="PROSITE" id="PS50893">
    <property type="entry name" value="ABC_TRANSPORTER_2"/>
    <property type="match status" value="2"/>
</dbReference>
<dbReference type="SMART" id="SM00382">
    <property type="entry name" value="AAA"/>
    <property type="match status" value="2"/>
</dbReference>
<keyword evidence="1" id="KW-0547">Nucleotide-binding</keyword>
<evidence type="ECO:0000313" key="1">
    <source>
        <dbReference type="EMBL" id="SPE18964.1"/>
    </source>
</evidence>
<proteinExistence type="predicted"/>
<comment type="caution">
    <text evidence="1">The sequence shown here is derived from an EMBL/GenBank/DDBJ whole genome shotgun (WGS) entry which is preliminary data.</text>
</comment>
<dbReference type="RefSeq" id="WP_035145823.1">
    <property type="nucleotide sequence ID" value="NZ_CAKMCP010000001.1"/>
</dbReference>
<dbReference type="InterPro" id="IPR027417">
    <property type="entry name" value="P-loop_NTPase"/>
</dbReference>
<dbReference type="PANTHER" id="PTHR42855:SF1">
    <property type="entry name" value="ABC TRANSPORTER DOMAIN-CONTAINING PROTEIN"/>
    <property type="match status" value="1"/>
</dbReference>
<dbReference type="GO" id="GO:0016887">
    <property type="term" value="F:ATP hydrolysis activity"/>
    <property type="evidence" value="ECO:0007669"/>
    <property type="project" value="InterPro"/>
</dbReference>
<reference evidence="1 2" key="1">
    <citation type="submission" date="2018-02" db="EMBL/GenBank/DDBJ databases">
        <authorList>
            <person name="Rodrigo-Torres L."/>
            <person name="Arahal R. D."/>
            <person name="Lucena T."/>
        </authorList>
    </citation>
    <scope>NUCLEOTIDE SEQUENCE [LARGE SCALE GENOMIC DNA]</scope>
    <source>
        <strain evidence="1 2">CECT 9267</strain>
    </source>
</reference>
<dbReference type="InterPro" id="IPR003439">
    <property type="entry name" value="ABC_transporter-like_ATP-bd"/>
</dbReference>